<dbReference type="PANTHER" id="PTHR28152:SF1">
    <property type="entry name" value="HYDROXYACYL-THIOESTER DEHYDRATASE TYPE 2, MITOCHONDRIAL"/>
    <property type="match status" value="1"/>
</dbReference>
<dbReference type="InterPro" id="IPR052741">
    <property type="entry name" value="Mitochondrial_HTD2"/>
</dbReference>
<protein>
    <recommendedName>
        <fullName evidence="4">Mesaconyl-C4 CoA hydratase</fullName>
    </recommendedName>
</protein>
<dbReference type="GeneID" id="91090691"/>
<evidence type="ECO:0008006" key="4">
    <source>
        <dbReference type="Google" id="ProtNLM"/>
    </source>
</evidence>
<dbReference type="PANTHER" id="PTHR28152">
    <property type="entry name" value="HYDROXYACYL-THIOESTER DEHYDRATASE TYPE 2, MITOCHONDRIAL"/>
    <property type="match status" value="1"/>
</dbReference>
<gene>
    <name evidence="2" type="ORF">L201_000019</name>
</gene>
<name>A0AAX4JI66_9TREE</name>
<dbReference type="EMBL" id="CP144098">
    <property type="protein sequence ID" value="WWC85162.1"/>
    <property type="molecule type" value="Genomic_DNA"/>
</dbReference>
<dbReference type="AlphaFoldDB" id="A0AAX4JI66"/>
<dbReference type="SUPFAM" id="SSF54637">
    <property type="entry name" value="Thioesterase/thiol ester dehydrase-isomerase"/>
    <property type="match status" value="1"/>
</dbReference>
<accession>A0AAX4JI66</accession>
<feature type="compositionally biased region" description="Basic and acidic residues" evidence="1">
    <location>
        <begin position="284"/>
        <end position="302"/>
    </location>
</feature>
<organism evidence="2 3">
    <name type="scientific">Kwoniella dendrophila CBS 6074</name>
    <dbReference type="NCBI Taxonomy" id="1295534"/>
    <lineage>
        <taxon>Eukaryota</taxon>
        <taxon>Fungi</taxon>
        <taxon>Dikarya</taxon>
        <taxon>Basidiomycota</taxon>
        <taxon>Agaricomycotina</taxon>
        <taxon>Tremellomycetes</taxon>
        <taxon>Tremellales</taxon>
        <taxon>Cryptococcaceae</taxon>
        <taxon>Kwoniella</taxon>
    </lineage>
</organism>
<evidence type="ECO:0000313" key="3">
    <source>
        <dbReference type="Proteomes" id="UP001355207"/>
    </source>
</evidence>
<evidence type="ECO:0000313" key="2">
    <source>
        <dbReference type="EMBL" id="WWC85162.1"/>
    </source>
</evidence>
<sequence length="432" mass="49958">MLTSQTYTSITRTNGKKTIKNGCSLWVKSRTSQFGRSYGINQEFSTTFPYSRTLSWQSTNNNNIIPNNDNSIPNKEIQEWIQDLSNRSKKYDYDTIDIERISQLRRILPTSQSSKYENEYRKDVKIGDDLQPSHHLVLFRPKFMLKDLGLDGSFTEYNAPFPYTRRMWAGGSINWSKDNTLKIGDDVTQITTIPKIEFKKDMIFVNQQLKIYSGVKKTEDDQNKDQDEDEWSIKEIRTHVFRKPSESAAKVKLKPTLSTSDESSTTEKETKSLENVEKGAPNFERNDRSKMKDKAPVSKSEYESELSDTSIQFEYLPNSTLLFLYSALTNNPHKIHYDLEWTQQREGHSKPLVHGPLNATLLIELSNKFGLNRQKQLKEFQYRAVNPMTIDKEIRLSGNWTDNNKDNKESLLELNAAQSGKIGMKATATYYN</sequence>
<reference evidence="2 3" key="1">
    <citation type="submission" date="2024-01" db="EMBL/GenBank/DDBJ databases">
        <title>Comparative genomics of Cryptococcus and Kwoniella reveals pathogenesis evolution and contrasting modes of karyotype evolution via chromosome fusion or intercentromeric recombination.</title>
        <authorList>
            <person name="Coelho M.A."/>
            <person name="David-Palma M."/>
            <person name="Shea T."/>
            <person name="Bowers K."/>
            <person name="McGinley-Smith S."/>
            <person name="Mohammad A.W."/>
            <person name="Gnirke A."/>
            <person name="Yurkov A.M."/>
            <person name="Nowrousian M."/>
            <person name="Sun S."/>
            <person name="Cuomo C.A."/>
            <person name="Heitman J."/>
        </authorList>
    </citation>
    <scope>NUCLEOTIDE SEQUENCE [LARGE SCALE GENOMIC DNA]</scope>
    <source>
        <strain evidence="2 3">CBS 6074</strain>
    </source>
</reference>
<dbReference type="Proteomes" id="UP001355207">
    <property type="component" value="Chromosome 1"/>
</dbReference>
<feature type="compositionally biased region" description="Basic and acidic residues" evidence="1">
    <location>
        <begin position="265"/>
        <end position="277"/>
    </location>
</feature>
<proteinExistence type="predicted"/>
<keyword evidence="3" id="KW-1185">Reference proteome</keyword>
<dbReference type="Gene3D" id="3.10.129.10">
    <property type="entry name" value="Hotdog Thioesterase"/>
    <property type="match status" value="1"/>
</dbReference>
<dbReference type="RefSeq" id="XP_066071925.1">
    <property type="nucleotide sequence ID" value="XM_066215828.1"/>
</dbReference>
<evidence type="ECO:0000256" key="1">
    <source>
        <dbReference type="SAM" id="MobiDB-lite"/>
    </source>
</evidence>
<dbReference type="GO" id="GO:0019171">
    <property type="term" value="F:(3R)-hydroxyacyl-[acyl-carrier-protein] dehydratase activity"/>
    <property type="evidence" value="ECO:0007669"/>
    <property type="project" value="TreeGrafter"/>
</dbReference>
<feature type="region of interest" description="Disordered" evidence="1">
    <location>
        <begin position="251"/>
        <end position="303"/>
    </location>
</feature>
<dbReference type="InterPro" id="IPR029069">
    <property type="entry name" value="HotDog_dom_sf"/>
</dbReference>
<dbReference type="GO" id="GO:0005739">
    <property type="term" value="C:mitochondrion"/>
    <property type="evidence" value="ECO:0007669"/>
    <property type="project" value="TreeGrafter"/>
</dbReference>